<accession>A0A250B4V2</accession>
<evidence type="ECO:0000313" key="3">
    <source>
        <dbReference type="Proteomes" id="UP000217182"/>
    </source>
</evidence>
<dbReference type="Pfam" id="PF01636">
    <property type="entry name" value="APH"/>
    <property type="match status" value="1"/>
</dbReference>
<dbReference type="InterPro" id="IPR002575">
    <property type="entry name" value="Aminoglycoside_PTrfase"/>
</dbReference>
<evidence type="ECO:0000313" key="2">
    <source>
        <dbReference type="EMBL" id="ATA21106.1"/>
    </source>
</evidence>
<evidence type="ECO:0000259" key="1">
    <source>
        <dbReference type="Pfam" id="PF01636"/>
    </source>
</evidence>
<dbReference type="Proteomes" id="UP000217182">
    <property type="component" value="Chromosome"/>
</dbReference>
<dbReference type="Gene3D" id="3.90.1200.10">
    <property type="match status" value="1"/>
</dbReference>
<name>A0A250B4V2_9GAMM</name>
<gene>
    <name evidence="2" type="ORF">AWC35_18110</name>
</gene>
<organism evidence="2 3">
    <name type="scientific">Gibbsiella quercinecans</name>
    <dbReference type="NCBI Taxonomy" id="929813"/>
    <lineage>
        <taxon>Bacteria</taxon>
        <taxon>Pseudomonadati</taxon>
        <taxon>Pseudomonadota</taxon>
        <taxon>Gammaproteobacteria</taxon>
        <taxon>Enterobacterales</taxon>
        <taxon>Yersiniaceae</taxon>
        <taxon>Gibbsiella</taxon>
    </lineage>
</organism>
<proteinExistence type="predicted"/>
<dbReference type="AlphaFoldDB" id="A0A250B4V2"/>
<feature type="domain" description="Aminoglycoside phosphotransferase" evidence="1">
    <location>
        <begin position="41"/>
        <end position="227"/>
    </location>
</feature>
<dbReference type="SUPFAM" id="SSF56112">
    <property type="entry name" value="Protein kinase-like (PK-like)"/>
    <property type="match status" value="1"/>
</dbReference>
<dbReference type="EMBL" id="CP014136">
    <property type="protein sequence ID" value="ATA21106.1"/>
    <property type="molecule type" value="Genomic_DNA"/>
</dbReference>
<protein>
    <recommendedName>
        <fullName evidence="1">Aminoglycoside phosphotransferase domain-containing protein</fullName>
    </recommendedName>
</protein>
<dbReference type="KEGG" id="gqu:AWC35_18110"/>
<sequence length="312" mass="35698">MKNETGLVTEIPSWLYENYGISCIDCKMIVPGINLILSILTDERKTYFIKIFHSERSLSSVENEGNISNRLIIYSISAAEVLKNVKGTLASSISVSGHQRAVLVFENAKGRECTLCDEDLSLCADTLFKLHNLAPLGLNLPVFDADREYNKMCGVSDLFFSCTELKDHYREMIRVMKIQDFHSGFSICHGDPWRRNIFISNNNAAFIDFECCCVSSPCLDLGIMTWNLLARSTDNPGMSAKTSFFLNTYNSYSKQKFEFNELAPYMLVHEIWSIWFLLKYHLLTPQITLSAMRDSSAMFSMLKPYLKLYNEY</sequence>
<dbReference type="RefSeq" id="WP_095847687.1">
    <property type="nucleotide sequence ID" value="NZ_CP014136.1"/>
</dbReference>
<reference evidence="2 3" key="1">
    <citation type="submission" date="2016-01" db="EMBL/GenBank/DDBJ databases">
        <authorList>
            <person name="Oliw E.H."/>
        </authorList>
    </citation>
    <scope>NUCLEOTIDE SEQUENCE [LARGE SCALE GENOMIC DNA]</scope>
    <source>
        <strain evidence="2 3">FRB97</strain>
    </source>
</reference>
<keyword evidence="3" id="KW-1185">Reference proteome</keyword>
<dbReference type="InterPro" id="IPR011009">
    <property type="entry name" value="Kinase-like_dom_sf"/>
</dbReference>